<protein>
    <submittedName>
        <fullName evidence="2">Uncharacterized protein</fullName>
    </submittedName>
</protein>
<organism evidence="2 3">
    <name type="scientific">Stephania cephalantha</name>
    <dbReference type="NCBI Taxonomy" id="152367"/>
    <lineage>
        <taxon>Eukaryota</taxon>
        <taxon>Viridiplantae</taxon>
        <taxon>Streptophyta</taxon>
        <taxon>Embryophyta</taxon>
        <taxon>Tracheophyta</taxon>
        <taxon>Spermatophyta</taxon>
        <taxon>Magnoliopsida</taxon>
        <taxon>Ranunculales</taxon>
        <taxon>Menispermaceae</taxon>
        <taxon>Menispermoideae</taxon>
        <taxon>Cissampelideae</taxon>
        <taxon>Stephania</taxon>
    </lineage>
</organism>
<keyword evidence="1" id="KW-1133">Transmembrane helix</keyword>
<name>A0AAP0I1H7_9MAGN</name>
<dbReference type="EMBL" id="JBBNAG010000009">
    <property type="protein sequence ID" value="KAK9104701.1"/>
    <property type="molecule type" value="Genomic_DNA"/>
</dbReference>
<comment type="caution">
    <text evidence="2">The sequence shown here is derived from an EMBL/GenBank/DDBJ whole genome shotgun (WGS) entry which is preliminary data.</text>
</comment>
<keyword evidence="1" id="KW-0472">Membrane</keyword>
<evidence type="ECO:0000313" key="3">
    <source>
        <dbReference type="Proteomes" id="UP001419268"/>
    </source>
</evidence>
<proteinExistence type="predicted"/>
<evidence type="ECO:0000313" key="2">
    <source>
        <dbReference type="EMBL" id="KAK9104701.1"/>
    </source>
</evidence>
<evidence type="ECO:0000256" key="1">
    <source>
        <dbReference type="SAM" id="Phobius"/>
    </source>
</evidence>
<reference evidence="2 3" key="1">
    <citation type="submission" date="2024-01" db="EMBL/GenBank/DDBJ databases">
        <title>Genome assemblies of Stephania.</title>
        <authorList>
            <person name="Yang L."/>
        </authorList>
    </citation>
    <scope>NUCLEOTIDE SEQUENCE [LARGE SCALE GENOMIC DNA]</scope>
    <source>
        <strain evidence="2">JXDWG</strain>
        <tissue evidence="2">Leaf</tissue>
    </source>
</reference>
<dbReference type="Proteomes" id="UP001419268">
    <property type="component" value="Unassembled WGS sequence"/>
</dbReference>
<feature type="transmembrane region" description="Helical" evidence="1">
    <location>
        <begin position="6"/>
        <end position="22"/>
    </location>
</feature>
<keyword evidence="1" id="KW-0812">Transmembrane</keyword>
<sequence>MYTLYFFLLHFFFFIFIFYDTVPRSISYGPLSSLFPTTSFPAPFPVETCGTLYNLKTPVSPSHFHYN</sequence>
<accession>A0AAP0I1H7</accession>
<gene>
    <name evidence="2" type="ORF">Scep_021545</name>
</gene>
<dbReference type="AlphaFoldDB" id="A0AAP0I1H7"/>
<keyword evidence="3" id="KW-1185">Reference proteome</keyword>